<dbReference type="Gene3D" id="3.40.50.850">
    <property type="entry name" value="Isochorismatase-like"/>
    <property type="match status" value="1"/>
</dbReference>
<dbReference type="InterPro" id="IPR000868">
    <property type="entry name" value="Isochorismatase-like_dom"/>
</dbReference>
<dbReference type="PANTHER" id="PTHR11080:SF2">
    <property type="entry name" value="LD05707P"/>
    <property type="match status" value="1"/>
</dbReference>
<dbReference type="GO" id="GO:0046872">
    <property type="term" value="F:metal ion binding"/>
    <property type="evidence" value="ECO:0007669"/>
    <property type="project" value="UniProtKB-KW"/>
</dbReference>
<dbReference type="RefSeq" id="WP_142535778.1">
    <property type="nucleotide sequence ID" value="NZ_SGJB01000007.1"/>
</dbReference>
<comment type="caution">
    <text evidence="9">The sequence shown here is derived from an EMBL/GenBank/DDBJ whole genome shotgun (WGS) entry which is preliminary data.</text>
</comment>
<keyword evidence="4 9" id="KW-0378">Hydrolase</keyword>
<protein>
    <recommendedName>
        <fullName evidence="6">nicotinamidase</fullName>
        <ecNumber evidence="6">3.5.1.19</ecNumber>
    </recommendedName>
    <alternativeName>
        <fullName evidence="7">Nicotinamide deamidase</fullName>
    </alternativeName>
</protein>
<evidence type="ECO:0000313" key="9">
    <source>
        <dbReference type="EMBL" id="TQQ84723.1"/>
    </source>
</evidence>
<comment type="similarity">
    <text evidence="1">Belongs to the isochorismatase family.</text>
</comment>
<dbReference type="Pfam" id="PF00857">
    <property type="entry name" value="Isochorismatase"/>
    <property type="match status" value="1"/>
</dbReference>
<proteinExistence type="inferred from homology"/>
<dbReference type="GO" id="GO:0019363">
    <property type="term" value="P:pyridine nucleotide biosynthetic process"/>
    <property type="evidence" value="ECO:0007669"/>
    <property type="project" value="UniProtKB-KW"/>
</dbReference>
<organism evidence="9 10">
    <name type="scientific">Peptacetobacter hominis</name>
    <dbReference type="NCBI Taxonomy" id="2743610"/>
    <lineage>
        <taxon>Bacteria</taxon>
        <taxon>Bacillati</taxon>
        <taxon>Bacillota</taxon>
        <taxon>Clostridia</taxon>
        <taxon>Peptostreptococcales</taxon>
        <taxon>Peptostreptococcaceae</taxon>
        <taxon>Peptacetobacter</taxon>
    </lineage>
</organism>
<comment type="pathway">
    <text evidence="5">Cofactor biosynthesis; nicotinate biosynthesis; nicotinate from nicotinamide: step 1/1.</text>
</comment>
<dbReference type="Proteomes" id="UP000317863">
    <property type="component" value="Unassembled WGS sequence"/>
</dbReference>
<sequence>MNKCLIVVDMQNDFVTGSLGTDEAKSIVSNVVEKVKNFKGKVIFTQDTHEKNYLNTQEGKILPIEHCINKTSGWDIIDPLKEIIDNKEYSVYTKGSFGSIELAEYIKNKYNSNEIDSVELIGLCTDICVISNALIIKALSPEIPIYLDSSCCAGVTPDKHEAALKTMESCQIIVK</sequence>
<dbReference type="InterPro" id="IPR036380">
    <property type="entry name" value="Isochorismatase-like_sf"/>
</dbReference>
<evidence type="ECO:0000256" key="4">
    <source>
        <dbReference type="ARBA" id="ARBA00022801"/>
    </source>
</evidence>
<evidence type="ECO:0000256" key="6">
    <source>
        <dbReference type="ARBA" id="ARBA00039017"/>
    </source>
</evidence>
<dbReference type="EMBL" id="SGJB01000007">
    <property type="protein sequence ID" value="TQQ84723.1"/>
    <property type="molecule type" value="Genomic_DNA"/>
</dbReference>
<gene>
    <name evidence="9" type="ORF">EXD82_04785</name>
</gene>
<dbReference type="SUPFAM" id="SSF52499">
    <property type="entry name" value="Isochorismatase-like hydrolases"/>
    <property type="match status" value="1"/>
</dbReference>
<evidence type="ECO:0000259" key="8">
    <source>
        <dbReference type="Pfam" id="PF00857"/>
    </source>
</evidence>
<reference evidence="9 10" key="1">
    <citation type="submission" date="2019-02" db="EMBL/GenBank/DDBJ databases">
        <title>Peptostreptococcaceae bacterium ZHW00191 nov., a new bacterium isolated from the human gut.</title>
        <authorList>
            <person name="Zhou H.-W."/>
            <person name="Chen X.-J."/>
        </authorList>
    </citation>
    <scope>NUCLEOTIDE SEQUENCE [LARGE SCALE GENOMIC DNA]</scope>
    <source>
        <strain evidence="9 10">ZHW00191</strain>
    </source>
</reference>
<dbReference type="InterPro" id="IPR052347">
    <property type="entry name" value="Isochorismatase_Nicotinamidase"/>
</dbReference>
<dbReference type="GO" id="GO:0008936">
    <property type="term" value="F:nicotinamidase activity"/>
    <property type="evidence" value="ECO:0007669"/>
    <property type="project" value="UniProtKB-EC"/>
</dbReference>
<evidence type="ECO:0000256" key="2">
    <source>
        <dbReference type="ARBA" id="ARBA00022642"/>
    </source>
</evidence>
<evidence type="ECO:0000256" key="7">
    <source>
        <dbReference type="ARBA" id="ARBA00043224"/>
    </source>
</evidence>
<dbReference type="EC" id="3.5.1.19" evidence="6"/>
<keyword evidence="3" id="KW-0479">Metal-binding</keyword>
<accession>A0A544QVJ9</accession>
<dbReference type="OrthoDB" id="9796485at2"/>
<dbReference type="CDD" id="cd00431">
    <property type="entry name" value="cysteine_hydrolases"/>
    <property type="match status" value="1"/>
</dbReference>
<dbReference type="AlphaFoldDB" id="A0A544QVJ9"/>
<evidence type="ECO:0000256" key="5">
    <source>
        <dbReference type="ARBA" id="ARBA00037900"/>
    </source>
</evidence>
<keyword evidence="10" id="KW-1185">Reference proteome</keyword>
<name>A0A544QVJ9_9FIRM</name>
<evidence type="ECO:0000313" key="10">
    <source>
        <dbReference type="Proteomes" id="UP000317863"/>
    </source>
</evidence>
<evidence type="ECO:0000256" key="3">
    <source>
        <dbReference type="ARBA" id="ARBA00022723"/>
    </source>
</evidence>
<keyword evidence="2" id="KW-0662">Pyridine nucleotide biosynthesis</keyword>
<dbReference type="PANTHER" id="PTHR11080">
    <property type="entry name" value="PYRAZINAMIDASE/NICOTINAMIDASE"/>
    <property type="match status" value="1"/>
</dbReference>
<feature type="domain" description="Isochorismatase-like" evidence="8">
    <location>
        <begin position="4"/>
        <end position="170"/>
    </location>
</feature>
<evidence type="ECO:0000256" key="1">
    <source>
        <dbReference type="ARBA" id="ARBA00006336"/>
    </source>
</evidence>